<dbReference type="HOGENOM" id="CLU_1145263_0_0_2"/>
<dbReference type="OrthoDB" id="34838at183924"/>
<dbReference type="EMBL" id="CP006646">
    <property type="protein sequence ID" value="AGT35745.1"/>
    <property type="molecule type" value="Genomic_DNA"/>
</dbReference>
<dbReference type="GeneID" id="16574051"/>
<protein>
    <submittedName>
        <fullName evidence="1">Uncharacterized protein</fullName>
    </submittedName>
</protein>
<gene>
    <name evidence="1" type="ORF">N186_07035</name>
</gene>
<dbReference type="Proteomes" id="UP000015543">
    <property type="component" value="Chromosome"/>
</dbReference>
<keyword evidence="2" id="KW-1185">Reference proteome</keyword>
<accession>S5Z8Q5</accession>
<evidence type="ECO:0000313" key="2">
    <source>
        <dbReference type="Proteomes" id="UP000015543"/>
    </source>
</evidence>
<organism evidence="1 2">
    <name type="scientific">Thermofilum adornatum</name>
    <dbReference type="NCBI Taxonomy" id="1365176"/>
    <lineage>
        <taxon>Archaea</taxon>
        <taxon>Thermoproteota</taxon>
        <taxon>Thermoprotei</taxon>
        <taxon>Thermofilales</taxon>
        <taxon>Thermofilaceae</taxon>
        <taxon>Thermofilum</taxon>
    </lineage>
</organism>
<dbReference type="RefSeq" id="WP_020963052.1">
    <property type="nucleotide sequence ID" value="NC_022093.1"/>
</dbReference>
<sequence>MRITLKAKTPSQTNNVITLSVYLANPLGIVIFDDSKNLTLTQTGIVEAFEAIFTYSLPETALRGYYQVYVQASAAGTSRKTQDSFFYNGYVDRENIVELNWTLKLTGQGEVKELKIALPWILDLEQPVGPIISPKPSKIEVDPYGNRYAVYQNIKVTNTPFTLKFRLVALQEIKIINESIPLSALKSLPDEVKPFLKPSPYIESDSPEIAAIASSMLQGTTTINFSNVGKNLNKSFMSIKLG</sequence>
<dbReference type="PATRIC" id="fig|1365176.7.peg.1388"/>
<reference evidence="1 2" key="1">
    <citation type="journal article" date="2013" name="Genome Announc.">
        <title>Complete Genomic Sequence of 'Thermofilum adornatus' Strain 1910bT, a Hyperthermophilic Anaerobic Organotrophic Crenarchaeon.</title>
        <authorList>
            <person name="Dominova I.N."/>
            <person name="Kublanov I.V."/>
            <person name="Podosokorskaya O.A."/>
            <person name="Derbikova K.S."/>
            <person name="Patrushev M.V."/>
            <person name="Toshchakov S.V."/>
        </authorList>
    </citation>
    <scope>NUCLEOTIDE SEQUENCE [LARGE SCALE GENOMIC DNA]</scope>
    <source>
        <strain evidence="2">1910b</strain>
    </source>
</reference>
<dbReference type="AlphaFoldDB" id="S5Z8Q5"/>
<dbReference type="KEGG" id="thb:N186_07035"/>
<proteinExistence type="predicted"/>
<evidence type="ECO:0000313" key="1">
    <source>
        <dbReference type="EMBL" id="AGT35745.1"/>
    </source>
</evidence>
<name>S5Z8Q5_9CREN</name>